<dbReference type="InterPro" id="IPR055170">
    <property type="entry name" value="GFO_IDH_MocA-like_dom"/>
</dbReference>
<feature type="region of interest" description="Disordered" evidence="2">
    <location>
        <begin position="1"/>
        <end position="78"/>
    </location>
</feature>
<feature type="domain" description="GFO/IDH/MocA-like oxidoreductase" evidence="4">
    <location>
        <begin position="207"/>
        <end position="339"/>
    </location>
</feature>
<evidence type="ECO:0000259" key="4">
    <source>
        <dbReference type="Pfam" id="PF22725"/>
    </source>
</evidence>
<dbReference type="AlphaFoldDB" id="A0A6J4V820"/>
<dbReference type="Pfam" id="PF22725">
    <property type="entry name" value="GFO_IDH_MocA_C3"/>
    <property type="match status" value="1"/>
</dbReference>
<dbReference type="PANTHER" id="PTHR43818">
    <property type="entry name" value="BCDNA.GH03377"/>
    <property type="match status" value="1"/>
</dbReference>
<dbReference type="SUPFAM" id="SSF51735">
    <property type="entry name" value="NAD(P)-binding Rossmann-fold domains"/>
    <property type="match status" value="1"/>
</dbReference>
<dbReference type="InterPro" id="IPR050463">
    <property type="entry name" value="Gfo/Idh/MocA_oxidrdct_glycsds"/>
</dbReference>
<reference evidence="5" key="1">
    <citation type="submission" date="2020-02" db="EMBL/GenBank/DDBJ databases">
        <authorList>
            <person name="Meier V. D."/>
        </authorList>
    </citation>
    <scope>NUCLEOTIDE SEQUENCE</scope>
    <source>
        <strain evidence="5">AVDCRST_MAG49</strain>
    </source>
</reference>
<evidence type="ECO:0000256" key="1">
    <source>
        <dbReference type="ARBA" id="ARBA00023002"/>
    </source>
</evidence>
<name>A0A6J4V820_9BACT</name>
<evidence type="ECO:0000256" key="2">
    <source>
        <dbReference type="SAM" id="MobiDB-lite"/>
    </source>
</evidence>
<accession>A0A6J4V820</accession>
<dbReference type="EMBL" id="CADCWG010000230">
    <property type="protein sequence ID" value="CAA9569095.1"/>
    <property type="molecule type" value="Genomic_DNA"/>
</dbReference>
<dbReference type="Gene3D" id="3.40.50.720">
    <property type="entry name" value="NAD(P)-binding Rossmann-like Domain"/>
    <property type="match status" value="1"/>
</dbReference>
<dbReference type="GO" id="GO:0000166">
    <property type="term" value="F:nucleotide binding"/>
    <property type="evidence" value="ECO:0007669"/>
    <property type="project" value="InterPro"/>
</dbReference>
<dbReference type="SUPFAM" id="SSF55347">
    <property type="entry name" value="Glyceraldehyde-3-phosphate dehydrogenase-like, C-terminal domain"/>
    <property type="match status" value="1"/>
</dbReference>
<sequence>MGWGERRDGPGGQNAGDTPRAPELTADGVPVASGEATRAESAAGAPPAEGAERPVDGDGSGKPAGENTDAADPPEPPLRVAVIGTGFGAAVHIPALQALPETEVVAVCARRQERALAVAAQYRIPLAATDYRALMREEDIDAVVIATPPYLHHQMTLAAIDAGKHVLCEKPMARNLAEARDMVKMARGAGVVAMVNHELRFQPVRARIKELIDEGYLGQPQAATLTAFRSSLADPNGRPFGWLMERDKAGGMLGATGSHHVDALRWWLGEVKGVAGATATMVRRRRLPDGVGMASVDADDNFAFVLRFASGALGTVHVTATAAVDSGEEILLAGSEGMLMAHGDGALYGARRGGGLEELAVPDAADDGDDLPDFDHPLVRPTARLMRRWVAAIRAGEPSPSPSFADGEKVQEVLDGVARSSQQGRWIDTSGTRWPVSA</sequence>
<proteinExistence type="predicted"/>
<feature type="compositionally biased region" description="Low complexity" evidence="2">
    <location>
        <begin position="32"/>
        <end position="49"/>
    </location>
</feature>
<dbReference type="GO" id="GO:0016491">
    <property type="term" value="F:oxidoreductase activity"/>
    <property type="evidence" value="ECO:0007669"/>
    <property type="project" value="UniProtKB-KW"/>
</dbReference>
<dbReference type="Pfam" id="PF01408">
    <property type="entry name" value="GFO_IDH_MocA"/>
    <property type="match status" value="1"/>
</dbReference>
<protein>
    <submittedName>
        <fullName evidence="5">GH109</fullName>
    </submittedName>
</protein>
<dbReference type="PANTHER" id="PTHR43818:SF11">
    <property type="entry name" value="BCDNA.GH03377"/>
    <property type="match status" value="1"/>
</dbReference>
<keyword evidence="1" id="KW-0560">Oxidoreductase</keyword>
<dbReference type="InterPro" id="IPR000683">
    <property type="entry name" value="Gfo/Idh/MocA-like_OxRdtase_N"/>
</dbReference>
<gene>
    <name evidence="5" type="ORF">AVDCRST_MAG49-3405</name>
</gene>
<feature type="domain" description="Gfo/Idh/MocA-like oxidoreductase N-terminal" evidence="3">
    <location>
        <begin position="78"/>
        <end position="197"/>
    </location>
</feature>
<dbReference type="InterPro" id="IPR036291">
    <property type="entry name" value="NAD(P)-bd_dom_sf"/>
</dbReference>
<evidence type="ECO:0000313" key="5">
    <source>
        <dbReference type="EMBL" id="CAA9569095.1"/>
    </source>
</evidence>
<organism evidence="5">
    <name type="scientific">uncultured Thermomicrobiales bacterium</name>
    <dbReference type="NCBI Taxonomy" id="1645740"/>
    <lineage>
        <taxon>Bacteria</taxon>
        <taxon>Pseudomonadati</taxon>
        <taxon>Thermomicrobiota</taxon>
        <taxon>Thermomicrobia</taxon>
        <taxon>Thermomicrobiales</taxon>
        <taxon>environmental samples</taxon>
    </lineage>
</organism>
<dbReference type="Gene3D" id="3.30.360.10">
    <property type="entry name" value="Dihydrodipicolinate Reductase, domain 2"/>
    <property type="match status" value="1"/>
</dbReference>
<evidence type="ECO:0000259" key="3">
    <source>
        <dbReference type="Pfam" id="PF01408"/>
    </source>
</evidence>